<organism evidence="4 5">
    <name type="scientific">Tritrichomonas foetus</name>
    <dbReference type="NCBI Taxonomy" id="1144522"/>
    <lineage>
        <taxon>Eukaryota</taxon>
        <taxon>Metamonada</taxon>
        <taxon>Parabasalia</taxon>
        <taxon>Tritrichomonadida</taxon>
        <taxon>Tritrichomonadidae</taxon>
        <taxon>Tritrichomonas</taxon>
    </lineage>
</organism>
<dbReference type="SUPFAM" id="SSF50729">
    <property type="entry name" value="PH domain-like"/>
    <property type="match status" value="1"/>
</dbReference>
<keyword evidence="5" id="KW-1185">Reference proteome</keyword>
<dbReference type="InterPro" id="IPR050865">
    <property type="entry name" value="BEACH_Domain"/>
</dbReference>
<proteinExistence type="predicted"/>
<gene>
    <name evidence="4" type="ORF">TRFO_03452</name>
</gene>
<dbReference type="InterPro" id="IPR000409">
    <property type="entry name" value="BEACH_dom"/>
</dbReference>
<feature type="domain" description="BEACH" evidence="2">
    <location>
        <begin position="2139"/>
        <end position="2417"/>
    </location>
</feature>
<evidence type="ECO:0000256" key="1">
    <source>
        <dbReference type="SAM" id="MobiDB-lite"/>
    </source>
</evidence>
<evidence type="ECO:0000259" key="2">
    <source>
        <dbReference type="PROSITE" id="PS50197"/>
    </source>
</evidence>
<sequence length="2709" mass="310017">MNASRKLISRYINFIQSVYKISLKQPDVPIPFELLSLIPPENEQSILSSKQNATSIVNDAGLYYDVRFTLISTVLGYFNSKKLTQLQRQYISIIVLRSCCGILFWELNQIDPHCLLVFMRALNMSIPFLQSSPKIIENFFALFVEKIYKLGDIDSIIPYFPSINELMTKYPHISTNCYQLHLETSLKLCKKLQSEISPFYQATISMFFRNFSRSIHFCPNHNLDSVKIVHELLEISKVPTPTDLLVSYLSLLLAFHYHNIEIIPLLEKISNGLINADATSIDIYDAPTEAIPIMPLSGIAKSVTFPHNLSFERAEKPSIPNLNELPPEISKPSVMAATEIADHFIFCGLKEFLAFSQILLKSQNYNIQATLIISIMITGPLRTGIAESFAKVDAWKILFNERTFDPSITFFDDPFSRLVNLRQSIFDVLAFLCTNETVMRSIRQSFRIFLARIVQHTKFASEIILMSYPQLHSIYTLPNSNDHLIDILLEIAILQQQDHVRDKSVAVYRFPTLFVILTILNHEECLKLAASSQYACEALLSMMFETSLHSEIKKIVIKLNILASTESGVDHVPFTNALHQLFLIIIDRPDTNELLLEILKMIEEHPSPILLKSKIINDIFNTLFSVYNPKIEKKEEIVEYSLRILLKVKNYQNFDPSIVPYKKIANACKFIGISQTIFDILYNICITKEIITYPQALPMLLIAIQETEYLNFVIDKLIDLCKDSICNRCSCLIGQVPSIIFRKKNPKRYDLFSLISMTISNPESLKAFFRCFECDDDIEECLKYLRIIIEQGSDVALRPRIQFSSPGSHITVDSIPASMIENGFLVLSHIFIESNEPHRNFFVLKGGPNTFTVSFLSHSLLYMIDTEEDTFQKLIDADYPIKRWFELSIMLKPSEGFTVSFDSSVKAGLSLPQIDLGNYDYTFQFFTSFHDHFHNSKSTNDTFDPEPIQMYSISLSANFAPDELSVEDSLPPSVFQSHRVYQFSSEFMVNKKLISNNMLATFNGIPIKYCCKFLRSFEVTHSINILLSLFRKIDRKYQLLPSLLHLIFNILPKSDTTSIQILEKNGFAIIGYFLEKARPSDLSIDLWHFMVDQIPKMRSEELRKSFAQNIFYNFDIWSHASIDVQVQVVTDWQRIGIFSEIFMTIPFLLHMFHWFTNPTDSLPQAMNENYQIQRKMFVIDLDAPKIFDQKIGFHKNGLNGSLNNDFCEGITKNKSQYFNWSPSSNIPSPSIINTEEMSYDSFEDEIPPPIHRTPTRSTRRIPRITASLSNSRIPQVHSNGIFRTSSSISSLSYQKTLEFKAQSIRKLFISLIKSVISIQKINQKDAQFLFQAIQKATEPEHALELLNVVSYIIDLGLQTEFDMKGEWFYIFLHQSEDVRIKWMGLFAKMFPDPSPEQTEMILMLLIIQSQRILNNSFVPDNSLLVETIRICLNVPNSLNLNNILEAPLFPTRLQYLHFAIAISIAAPHELNEVFAKILSSIVDIEENVIAIAESATSLFLFLLIYWSLRRSRHDKEEEEKQTPDQRENMINTNHYFQSLIQSHRRFSLPLKIDNADKISVKILSSICSVSPSLLRTAIGILDSISTITTADLSEFRSLFLNFVFALIAKRPVTQVTVEFTELLAESLFFHYKTYESPSLTPLFEAFDSVDRQKKKFDAQVPDLITLVNVYSGDTTKLPVSYFSLCLDSNGSWADKSLAQSLIFFGSALKEEKLRPLLSMLCYFYCQSQSQAECAPLSPLICDLLKKKDNFSFLIAKSLSHHSSSQIMTTNRSRNRRRLVFDRSVMGSNTSKRENSQIMTNDRNSPVSPKYPTPPTPPRRHRRRHSDVSSDVSNDFCYDFTNVDTEETELTSSIVTPTINNSSGINLKVPPCAPRVDFVPANHTSSVPKLSEDSNSSFSSFQGSSFYDELPQAIHAYVIQANKMNEIYFTTLTQFSENAPTILPDTHKNLVDVFSGLVSQVPKNLKNYSINLATKIHGKRDWQQLSHQIYTRNQSHFKRSSFVDSSLRPVILKRNCGFDSSHLKSQQNDSDPNVENRIDSIETLFEAQCERIKVSKSINGTFYVISNSKTNNNDSSKILRFIPSNGKLLEIDTNCIIHILPMFILQRQTAIEVVTKQRHSILFNFHKNSQIKLLMALLPVQFPTREFLNDLTDQWCRRNISNFEYLTWLNYLSGRTFHSAYAYPVFPWIIQDYSSEVLNIDDSKIYRDLSKPVGALNPSRLNKLKILRMDTLEEDNFLYRSTYSCAFHVFHYLVRLEPFTSLHISMQDGKFDVAHRLFSSISNSYDRVVGTSFNFRELIPEFFFCSDFLKNVDKFAFGGGIDNVELPVWSTSAIDFIYKNRCALESEYASLHLNEWIDLIWGFKQTGQAAEDSDNVFDPHLYPNVWQNYKAGKEQIEELLSHVGQIPQQLFENPHPKRSPSSSPTYNYSYSTLLISANNPICCSSDKQITIHRDGRVFNLKNNLSKEQINYLSDFICLSQTSFAAVVKSSNEILTFESDKIQKVPNSFHVNEIKAICCVGNVIFSGDSDGIISNENLSMNAHKKPISTICGSEVFRIIVSVSRNNLAVVCTADELRFIRSFNIDKSFGKINKCLICEGFGIIIFVATNNNQNKSKLFGYSLNGELIKSEVLNFAITSIVAATNISSEHDYLIIADDKKKVYLYNAFDFMQIKMIIETESPISSINYYKLPNQQLLIGTESGTLRYGSINI</sequence>
<dbReference type="RefSeq" id="XP_068366174.1">
    <property type="nucleotide sequence ID" value="XM_068491302.1"/>
</dbReference>
<dbReference type="InterPro" id="IPR031570">
    <property type="entry name" value="NBEA/BDCP_DUF4704"/>
</dbReference>
<dbReference type="EMBL" id="MLAK01000549">
    <property type="protein sequence ID" value="OHT13038.1"/>
    <property type="molecule type" value="Genomic_DNA"/>
</dbReference>
<dbReference type="SMART" id="SM01026">
    <property type="entry name" value="Beach"/>
    <property type="match status" value="1"/>
</dbReference>
<protein>
    <recommendedName>
        <fullName evidence="6">Beige/BEACH domain containing protein</fullName>
    </recommendedName>
</protein>
<dbReference type="PROSITE" id="PS50197">
    <property type="entry name" value="BEACH"/>
    <property type="match status" value="1"/>
</dbReference>
<dbReference type="OrthoDB" id="10255339at2759"/>
<feature type="compositionally biased region" description="Polar residues" evidence="1">
    <location>
        <begin position="1785"/>
        <end position="1806"/>
    </location>
</feature>
<comment type="caution">
    <text evidence="4">The sequence shown here is derived from an EMBL/GenBank/DDBJ whole genome shotgun (WGS) entry which is preliminary data.</text>
</comment>
<dbReference type="SUPFAM" id="SSF50978">
    <property type="entry name" value="WD40 repeat-like"/>
    <property type="match status" value="1"/>
</dbReference>
<evidence type="ECO:0000313" key="4">
    <source>
        <dbReference type="EMBL" id="OHT13038.1"/>
    </source>
</evidence>
<dbReference type="InterPro" id="IPR023362">
    <property type="entry name" value="PH-BEACH_dom"/>
</dbReference>
<dbReference type="InterPro" id="IPR015943">
    <property type="entry name" value="WD40/YVTN_repeat-like_dom_sf"/>
</dbReference>
<name>A0A1J4KTQ0_9EUKA</name>
<feature type="region of interest" description="Disordered" evidence="1">
    <location>
        <begin position="1780"/>
        <end position="1828"/>
    </location>
</feature>
<evidence type="ECO:0000313" key="5">
    <source>
        <dbReference type="Proteomes" id="UP000179807"/>
    </source>
</evidence>
<dbReference type="PANTHER" id="PTHR13743:SF112">
    <property type="entry name" value="BEACH DOMAIN-CONTAINING PROTEIN"/>
    <property type="match status" value="1"/>
</dbReference>
<dbReference type="Pfam" id="PF15787">
    <property type="entry name" value="DUF4704"/>
    <property type="match status" value="1"/>
</dbReference>
<dbReference type="GeneID" id="94826006"/>
<feature type="domain" description="BEACH-type PH" evidence="3">
    <location>
        <begin position="2037"/>
        <end position="2138"/>
    </location>
</feature>
<dbReference type="PROSITE" id="PS51783">
    <property type="entry name" value="PH_BEACH"/>
    <property type="match status" value="1"/>
</dbReference>
<dbReference type="PANTHER" id="PTHR13743">
    <property type="entry name" value="BEIGE/BEACH-RELATED"/>
    <property type="match status" value="1"/>
</dbReference>
<dbReference type="Gene3D" id="1.10.1540.10">
    <property type="entry name" value="BEACH domain"/>
    <property type="match status" value="1"/>
</dbReference>
<accession>A0A1J4KTQ0</accession>
<dbReference type="Proteomes" id="UP000179807">
    <property type="component" value="Unassembled WGS sequence"/>
</dbReference>
<dbReference type="Pfam" id="PF02138">
    <property type="entry name" value="Beach"/>
    <property type="match status" value="1"/>
</dbReference>
<dbReference type="CDD" id="cd06071">
    <property type="entry name" value="Beach"/>
    <property type="match status" value="1"/>
</dbReference>
<reference evidence="4" key="1">
    <citation type="submission" date="2016-10" db="EMBL/GenBank/DDBJ databases">
        <authorList>
            <person name="Benchimol M."/>
            <person name="Almeida L.G."/>
            <person name="Vasconcelos A.T."/>
            <person name="Perreira-Neves A."/>
            <person name="Rosa I.A."/>
            <person name="Tasca T."/>
            <person name="Bogo M.R."/>
            <person name="de Souza W."/>
        </authorList>
    </citation>
    <scope>NUCLEOTIDE SEQUENCE [LARGE SCALE GENOMIC DNA]</scope>
    <source>
        <strain evidence="4">K</strain>
    </source>
</reference>
<evidence type="ECO:0000259" key="3">
    <source>
        <dbReference type="PROSITE" id="PS51783"/>
    </source>
</evidence>
<dbReference type="Gene3D" id="2.130.10.10">
    <property type="entry name" value="YVTN repeat-like/Quinoprotein amine dehydrogenase"/>
    <property type="match status" value="1"/>
</dbReference>
<dbReference type="InterPro" id="IPR036372">
    <property type="entry name" value="BEACH_dom_sf"/>
</dbReference>
<dbReference type="VEuPathDB" id="TrichDB:TRFO_03452"/>
<evidence type="ECO:0008006" key="6">
    <source>
        <dbReference type="Google" id="ProtNLM"/>
    </source>
</evidence>
<dbReference type="InterPro" id="IPR036322">
    <property type="entry name" value="WD40_repeat_dom_sf"/>
</dbReference>
<dbReference type="SUPFAM" id="SSF81837">
    <property type="entry name" value="BEACH domain"/>
    <property type="match status" value="1"/>
</dbReference>